<proteinExistence type="predicted"/>
<accession>A0ABV3PB39</accession>
<comment type="caution">
    <text evidence="2">The sequence shown here is derived from an EMBL/GenBank/DDBJ whole genome shotgun (WGS) entry which is preliminary data.</text>
</comment>
<keyword evidence="3" id="KW-1185">Reference proteome</keyword>
<protein>
    <submittedName>
        <fullName evidence="2">GNAT family protein</fullName>
        <ecNumber evidence="2">2.-.-.-</ecNumber>
    </submittedName>
</protein>
<sequence>MTRAVAALVRHLHEDRGLVRVEIRTAVGVARSRAVAERLGFVLEGVLRAGHADPDGPGGPLPVRPRRGGRGDPVTGPR</sequence>
<organism evidence="2 3">
    <name type="scientific">Kineococcus endophyticus</name>
    <dbReference type="NCBI Taxonomy" id="1181883"/>
    <lineage>
        <taxon>Bacteria</taxon>
        <taxon>Bacillati</taxon>
        <taxon>Actinomycetota</taxon>
        <taxon>Actinomycetes</taxon>
        <taxon>Kineosporiales</taxon>
        <taxon>Kineosporiaceae</taxon>
        <taxon>Kineococcus</taxon>
    </lineage>
</organism>
<dbReference type="EC" id="2.-.-.-" evidence="2"/>
<dbReference type="SUPFAM" id="SSF55729">
    <property type="entry name" value="Acyl-CoA N-acyltransferases (Nat)"/>
    <property type="match status" value="1"/>
</dbReference>
<name>A0ABV3PB39_9ACTN</name>
<evidence type="ECO:0000256" key="1">
    <source>
        <dbReference type="SAM" id="MobiDB-lite"/>
    </source>
</evidence>
<evidence type="ECO:0000313" key="3">
    <source>
        <dbReference type="Proteomes" id="UP001555826"/>
    </source>
</evidence>
<dbReference type="EMBL" id="JBFNQN010000013">
    <property type="protein sequence ID" value="MEW9266717.1"/>
    <property type="molecule type" value="Genomic_DNA"/>
</dbReference>
<dbReference type="Gene3D" id="3.40.630.30">
    <property type="match status" value="1"/>
</dbReference>
<evidence type="ECO:0000313" key="2">
    <source>
        <dbReference type="EMBL" id="MEW9266717.1"/>
    </source>
</evidence>
<dbReference type="RefSeq" id="WP_367639856.1">
    <property type="nucleotide sequence ID" value="NZ_JBFNQN010000013.1"/>
</dbReference>
<feature type="region of interest" description="Disordered" evidence="1">
    <location>
        <begin position="49"/>
        <end position="78"/>
    </location>
</feature>
<dbReference type="GO" id="GO:0016740">
    <property type="term" value="F:transferase activity"/>
    <property type="evidence" value="ECO:0007669"/>
    <property type="project" value="UniProtKB-KW"/>
</dbReference>
<keyword evidence="2" id="KW-0808">Transferase</keyword>
<dbReference type="InterPro" id="IPR016181">
    <property type="entry name" value="Acyl_CoA_acyltransferase"/>
</dbReference>
<dbReference type="Proteomes" id="UP001555826">
    <property type="component" value="Unassembled WGS sequence"/>
</dbReference>
<reference evidence="2 3" key="1">
    <citation type="submission" date="2024-07" db="EMBL/GenBank/DDBJ databases">
        <authorList>
            <person name="Thanompreechachai J."/>
            <person name="Duangmal K."/>
        </authorList>
    </citation>
    <scope>NUCLEOTIDE SEQUENCE [LARGE SCALE GENOMIC DNA]</scope>
    <source>
        <strain evidence="2 3">KCTC 19886</strain>
    </source>
</reference>
<gene>
    <name evidence="2" type="ORF">AB1207_18355</name>
</gene>